<dbReference type="Pfam" id="PF00903">
    <property type="entry name" value="Glyoxalase"/>
    <property type="match status" value="1"/>
</dbReference>
<dbReference type="Proteomes" id="UP001611548">
    <property type="component" value="Unassembled WGS sequence"/>
</dbReference>
<proteinExistence type="predicted"/>
<dbReference type="InterPro" id="IPR029068">
    <property type="entry name" value="Glyas_Bleomycin-R_OHBP_Dase"/>
</dbReference>
<dbReference type="InterPro" id="IPR041581">
    <property type="entry name" value="Glyoxalase_6"/>
</dbReference>
<evidence type="ECO:0000313" key="3">
    <source>
        <dbReference type="Proteomes" id="UP001611548"/>
    </source>
</evidence>
<dbReference type="PANTHER" id="PTHR33993">
    <property type="entry name" value="GLYOXALASE-RELATED"/>
    <property type="match status" value="1"/>
</dbReference>
<dbReference type="InterPro" id="IPR037523">
    <property type="entry name" value="VOC_core"/>
</dbReference>
<accession>A0ABW7USY1</accession>
<dbReference type="Pfam" id="PF18029">
    <property type="entry name" value="Glyoxalase_6"/>
    <property type="match status" value="1"/>
</dbReference>
<dbReference type="PANTHER" id="PTHR33993:SF10">
    <property type="entry name" value="CONSERVED PROTEIN"/>
    <property type="match status" value="1"/>
</dbReference>
<evidence type="ECO:0000313" key="2">
    <source>
        <dbReference type="EMBL" id="MFI1965720.1"/>
    </source>
</evidence>
<dbReference type="InterPro" id="IPR052164">
    <property type="entry name" value="Anthracycline_SecMetBiosynth"/>
</dbReference>
<feature type="domain" description="VOC" evidence="1">
    <location>
        <begin position="8"/>
        <end position="121"/>
    </location>
</feature>
<protein>
    <submittedName>
        <fullName evidence="2">VOC family protein</fullName>
    </submittedName>
</protein>
<dbReference type="RefSeq" id="WP_055471230.1">
    <property type="nucleotide sequence ID" value="NZ_JBIRWE010000006.1"/>
</dbReference>
<gene>
    <name evidence="2" type="ORF">ACH429_16690</name>
</gene>
<comment type="caution">
    <text evidence="2">The sequence shown here is derived from an EMBL/GenBank/DDBJ whole genome shotgun (WGS) entry which is preliminary data.</text>
</comment>
<sequence length="262" mass="27694">MVAFPEGTPCWVDAMVPDLGAGKRFYGGLFGWTFGDSRAGYGHGVEAFHDGRSVAALVPKADGRMPTVWNLYFASRDAAATAARITEAGGRVITRPTEAGELGVTATAVDPGGAVFGVWQGGTRAGFGKRGRPVSYAWGEVYTRHAERVDPFYEAVFGWTTRALDTGNGMDFAVWSPPGRPAGIEGAVAGRGVIDSRFPPEMPAHFLVYFAVADCDETAAKAVRLGGRVILGPEDTPYGRFAVLVDDQGASFAAIDLARAAR</sequence>
<dbReference type="PROSITE" id="PS51819">
    <property type="entry name" value="VOC"/>
    <property type="match status" value="2"/>
</dbReference>
<dbReference type="SUPFAM" id="SSF54593">
    <property type="entry name" value="Glyoxalase/Bleomycin resistance protein/Dihydroxybiphenyl dioxygenase"/>
    <property type="match status" value="2"/>
</dbReference>
<organism evidence="2 3">
    <name type="scientific">Streptomyces pathocidini</name>
    <dbReference type="NCBI Taxonomy" id="1650571"/>
    <lineage>
        <taxon>Bacteria</taxon>
        <taxon>Bacillati</taxon>
        <taxon>Actinomycetota</taxon>
        <taxon>Actinomycetes</taxon>
        <taxon>Kitasatosporales</taxon>
        <taxon>Streptomycetaceae</taxon>
        <taxon>Streptomyces</taxon>
    </lineage>
</organism>
<dbReference type="CDD" id="cd07247">
    <property type="entry name" value="SgaA_N_like"/>
    <property type="match status" value="1"/>
</dbReference>
<evidence type="ECO:0000259" key="1">
    <source>
        <dbReference type="PROSITE" id="PS51819"/>
    </source>
</evidence>
<dbReference type="Gene3D" id="3.10.180.10">
    <property type="entry name" value="2,3-Dihydroxybiphenyl 1,2-Dioxygenase, domain 1"/>
    <property type="match status" value="2"/>
</dbReference>
<reference evidence="2 3" key="1">
    <citation type="submission" date="2024-10" db="EMBL/GenBank/DDBJ databases">
        <title>The Natural Products Discovery Center: Release of the First 8490 Sequenced Strains for Exploring Actinobacteria Biosynthetic Diversity.</title>
        <authorList>
            <person name="Kalkreuter E."/>
            <person name="Kautsar S.A."/>
            <person name="Yang D."/>
            <person name="Bader C.D."/>
            <person name="Teijaro C.N."/>
            <person name="Fluegel L."/>
            <person name="Davis C.M."/>
            <person name="Simpson J.R."/>
            <person name="Lauterbach L."/>
            <person name="Steele A.D."/>
            <person name="Gui C."/>
            <person name="Meng S."/>
            <person name="Li G."/>
            <person name="Viehrig K."/>
            <person name="Ye F."/>
            <person name="Su P."/>
            <person name="Kiefer A.F."/>
            <person name="Nichols A."/>
            <person name="Cepeda A.J."/>
            <person name="Yan W."/>
            <person name="Fan B."/>
            <person name="Jiang Y."/>
            <person name="Adhikari A."/>
            <person name="Zheng C.-J."/>
            <person name="Schuster L."/>
            <person name="Cowan T.M."/>
            <person name="Smanski M.J."/>
            <person name="Chevrette M.G."/>
            <person name="De Carvalho L.P.S."/>
            <person name="Shen B."/>
        </authorList>
    </citation>
    <scope>NUCLEOTIDE SEQUENCE [LARGE SCALE GENOMIC DNA]</scope>
    <source>
        <strain evidence="2 3">NPDC020327</strain>
    </source>
</reference>
<dbReference type="EMBL" id="JBIRWE010000006">
    <property type="protein sequence ID" value="MFI1965720.1"/>
    <property type="molecule type" value="Genomic_DNA"/>
</dbReference>
<feature type="domain" description="VOC" evidence="1">
    <location>
        <begin position="135"/>
        <end position="257"/>
    </location>
</feature>
<keyword evidence="3" id="KW-1185">Reference proteome</keyword>
<name>A0ABW7USY1_9ACTN</name>
<dbReference type="InterPro" id="IPR004360">
    <property type="entry name" value="Glyas_Fos-R_dOase_dom"/>
</dbReference>